<organism evidence="2 3">
    <name type="scientific">Streptomyces mirabilis</name>
    <dbReference type="NCBI Taxonomy" id="68239"/>
    <lineage>
        <taxon>Bacteria</taxon>
        <taxon>Bacillati</taxon>
        <taxon>Actinomycetota</taxon>
        <taxon>Actinomycetes</taxon>
        <taxon>Kitasatosporales</taxon>
        <taxon>Streptomycetaceae</taxon>
        <taxon>Streptomyces</taxon>
    </lineage>
</organism>
<dbReference type="RefSeq" id="WP_316734394.1">
    <property type="nucleotide sequence ID" value="NZ_JARAKF010000001.1"/>
</dbReference>
<proteinExistence type="predicted"/>
<sequence>MREDVAGSPGFQSVSAIPENGSGTDFVKPIKGRHGLCSMAKICTDGCAVQPRSDRMLDMTT</sequence>
<evidence type="ECO:0000256" key="1">
    <source>
        <dbReference type="SAM" id="MobiDB-lite"/>
    </source>
</evidence>
<evidence type="ECO:0000313" key="2">
    <source>
        <dbReference type="EMBL" id="MDU8997251.1"/>
    </source>
</evidence>
<accession>A0ABU3UTJ7</accession>
<keyword evidence="3" id="KW-1185">Reference proteome</keyword>
<gene>
    <name evidence="2" type="ORF">PU648_33900</name>
</gene>
<comment type="caution">
    <text evidence="2">The sequence shown here is derived from an EMBL/GenBank/DDBJ whole genome shotgun (WGS) entry which is preliminary data.</text>
</comment>
<name>A0ABU3UTJ7_9ACTN</name>
<feature type="region of interest" description="Disordered" evidence="1">
    <location>
        <begin position="1"/>
        <end position="25"/>
    </location>
</feature>
<dbReference type="EMBL" id="JARAKF010000001">
    <property type="protein sequence ID" value="MDU8997251.1"/>
    <property type="molecule type" value="Genomic_DNA"/>
</dbReference>
<dbReference type="Proteomes" id="UP001257627">
    <property type="component" value="Unassembled WGS sequence"/>
</dbReference>
<evidence type="ECO:0000313" key="3">
    <source>
        <dbReference type="Proteomes" id="UP001257627"/>
    </source>
</evidence>
<protein>
    <submittedName>
        <fullName evidence="2">Uncharacterized protein</fullName>
    </submittedName>
</protein>
<reference evidence="2 3" key="1">
    <citation type="submission" date="2023-02" db="EMBL/GenBank/DDBJ databases">
        <authorList>
            <person name="Maleckis M."/>
        </authorList>
    </citation>
    <scope>NUCLEOTIDE SEQUENCE [LARGE SCALE GENOMIC DNA]</scope>
    <source>
        <strain evidence="2 3">P8-A2</strain>
    </source>
</reference>